<dbReference type="Proteomes" id="UP000265520">
    <property type="component" value="Unassembled WGS sequence"/>
</dbReference>
<evidence type="ECO:0000313" key="1">
    <source>
        <dbReference type="EMBL" id="MCI66327.1"/>
    </source>
</evidence>
<evidence type="ECO:0000313" key="2">
    <source>
        <dbReference type="Proteomes" id="UP000265520"/>
    </source>
</evidence>
<sequence>VMPMALMEPAVLCHVYLGGFLGFPGEPDPDLHKLCVDAFLQDSFSECV</sequence>
<accession>A0A392U0K8</accession>
<dbReference type="AlphaFoldDB" id="A0A392U0K8"/>
<reference evidence="1 2" key="1">
    <citation type="journal article" date="2018" name="Front. Plant Sci.">
        <title>Red Clover (Trifolium pratense) and Zigzag Clover (T. medium) - A Picture of Genomic Similarities and Differences.</title>
        <authorList>
            <person name="Dluhosova J."/>
            <person name="Istvanek J."/>
            <person name="Nedelnik J."/>
            <person name="Repkova J."/>
        </authorList>
    </citation>
    <scope>NUCLEOTIDE SEQUENCE [LARGE SCALE GENOMIC DNA]</scope>
    <source>
        <strain evidence="2">cv. 10/8</strain>
        <tissue evidence="1">Leaf</tissue>
    </source>
</reference>
<name>A0A392U0K8_9FABA</name>
<keyword evidence="2" id="KW-1185">Reference proteome</keyword>
<feature type="non-terminal residue" evidence="1">
    <location>
        <position position="1"/>
    </location>
</feature>
<protein>
    <submittedName>
        <fullName evidence="1">Uncharacterized protein</fullName>
    </submittedName>
</protein>
<comment type="caution">
    <text evidence="1">The sequence shown here is derived from an EMBL/GenBank/DDBJ whole genome shotgun (WGS) entry which is preliminary data.</text>
</comment>
<organism evidence="1 2">
    <name type="scientific">Trifolium medium</name>
    <dbReference type="NCBI Taxonomy" id="97028"/>
    <lineage>
        <taxon>Eukaryota</taxon>
        <taxon>Viridiplantae</taxon>
        <taxon>Streptophyta</taxon>
        <taxon>Embryophyta</taxon>
        <taxon>Tracheophyta</taxon>
        <taxon>Spermatophyta</taxon>
        <taxon>Magnoliopsida</taxon>
        <taxon>eudicotyledons</taxon>
        <taxon>Gunneridae</taxon>
        <taxon>Pentapetalae</taxon>
        <taxon>rosids</taxon>
        <taxon>fabids</taxon>
        <taxon>Fabales</taxon>
        <taxon>Fabaceae</taxon>
        <taxon>Papilionoideae</taxon>
        <taxon>50 kb inversion clade</taxon>
        <taxon>NPAAA clade</taxon>
        <taxon>Hologalegina</taxon>
        <taxon>IRL clade</taxon>
        <taxon>Trifolieae</taxon>
        <taxon>Trifolium</taxon>
    </lineage>
</organism>
<proteinExistence type="predicted"/>
<dbReference type="EMBL" id="LXQA010693402">
    <property type="protein sequence ID" value="MCI66327.1"/>
    <property type="molecule type" value="Genomic_DNA"/>
</dbReference>